<dbReference type="Proteomes" id="UP000094527">
    <property type="component" value="Unassembled WGS sequence"/>
</dbReference>
<dbReference type="EMBL" id="LJIJ01000003">
    <property type="protein sequence ID" value="ODN06561.1"/>
    <property type="molecule type" value="Genomic_DNA"/>
</dbReference>
<evidence type="ECO:0000313" key="3">
    <source>
        <dbReference type="Proteomes" id="UP000094527"/>
    </source>
</evidence>
<keyword evidence="1" id="KW-0812">Transmembrane</keyword>
<organism evidence="2 3">
    <name type="scientific">Orchesella cincta</name>
    <name type="common">Springtail</name>
    <name type="synonym">Podura cincta</name>
    <dbReference type="NCBI Taxonomy" id="48709"/>
    <lineage>
        <taxon>Eukaryota</taxon>
        <taxon>Metazoa</taxon>
        <taxon>Ecdysozoa</taxon>
        <taxon>Arthropoda</taxon>
        <taxon>Hexapoda</taxon>
        <taxon>Collembola</taxon>
        <taxon>Entomobryomorpha</taxon>
        <taxon>Entomobryoidea</taxon>
        <taxon>Orchesellidae</taxon>
        <taxon>Orchesellinae</taxon>
        <taxon>Orchesella</taxon>
    </lineage>
</organism>
<feature type="transmembrane region" description="Helical" evidence="1">
    <location>
        <begin position="20"/>
        <end position="39"/>
    </location>
</feature>
<evidence type="ECO:0000313" key="2">
    <source>
        <dbReference type="EMBL" id="ODN06561.1"/>
    </source>
</evidence>
<comment type="caution">
    <text evidence="2">The sequence shown here is derived from an EMBL/GenBank/DDBJ whole genome shotgun (WGS) entry which is preliminary data.</text>
</comment>
<evidence type="ECO:0000256" key="1">
    <source>
        <dbReference type="SAM" id="Phobius"/>
    </source>
</evidence>
<reference evidence="2 3" key="1">
    <citation type="journal article" date="2016" name="Genome Biol. Evol.">
        <title>Gene Family Evolution Reflects Adaptation to Soil Environmental Stressors in the Genome of the Collembolan Orchesella cincta.</title>
        <authorList>
            <person name="Faddeeva-Vakhrusheva A."/>
            <person name="Derks M.F."/>
            <person name="Anvar S.Y."/>
            <person name="Agamennone V."/>
            <person name="Suring W."/>
            <person name="Smit S."/>
            <person name="van Straalen N.M."/>
            <person name="Roelofs D."/>
        </authorList>
    </citation>
    <scope>NUCLEOTIDE SEQUENCE [LARGE SCALE GENOMIC DNA]</scope>
    <source>
        <tissue evidence="2">Mixed pool</tissue>
    </source>
</reference>
<keyword evidence="1" id="KW-0472">Membrane</keyword>
<feature type="transmembrane region" description="Helical" evidence="1">
    <location>
        <begin position="127"/>
        <end position="147"/>
    </location>
</feature>
<sequence>MIFMQVMSLVRELRAFNANLNRSLGIIYVNFFITTLCYYSGTPANLRKSTITKSHWYKGVYFFMSWTTWIWSCEFHRKIQEALRSWIREHKYCSNGQLTQMDIGKMNLLAMEIEHDAMGIVCRYFTVNYSLLFSLLGLLVTYSILAYQV</sequence>
<gene>
    <name evidence="2" type="ORF">Ocin01_00114</name>
</gene>
<keyword evidence="1" id="KW-1133">Transmembrane helix</keyword>
<protein>
    <submittedName>
        <fullName evidence="2">Uncharacterized protein</fullName>
    </submittedName>
</protein>
<keyword evidence="3" id="KW-1185">Reference proteome</keyword>
<accession>A0A1D2NMT5</accession>
<name>A0A1D2NMT5_ORCCI</name>
<proteinExistence type="predicted"/>
<dbReference type="AlphaFoldDB" id="A0A1D2NMT5"/>